<keyword evidence="8" id="KW-1185">Reference proteome</keyword>
<dbReference type="SUPFAM" id="SSF56322">
    <property type="entry name" value="ADC synthase"/>
    <property type="match status" value="1"/>
</dbReference>
<gene>
    <name evidence="7" type="ORF">ACFPFO_13165</name>
</gene>
<evidence type="ECO:0000259" key="6">
    <source>
        <dbReference type="Pfam" id="PF00425"/>
    </source>
</evidence>
<dbReference type="InterPro" id="IPR015890">
    <property type="entry name" value="Chorismate_C"/>
</dbReference>
<dbReference type="PANTHER" id="PTHR42839">
    <property type="entry name" value="ISOCHORISMATE SYNTHASE ENTC"/>
    <property type="match status" value="1"/>
</dbReference>
<evidence type="ECO:0000256" key="1">
    <source>
        <dbReference type="ARBA" id="ARBA00000799"/>
    </source>
</evidence>
<dbReference type="Gene3D" id="3.60.120.10">
    <property type="entry name" value="Anthranilate synthase"/>
    <property type="match status" value="1"/>
</dbReference>
<comment type="catalytic activity">
    <reaction evidence="1">
        <text>chorismate = isochorismate</text>
        <dbReference type="Rhea" id="RHEA:18985"/>
        <dbReference type="ChEBI" id="CHEBI:29748"/>
        <dbReference type="ChEBI" id="CHEBI:29780"/>
        <dbReference type="EC" id="5.4.4.2"/>
    </reaction>
</comment>
<keyword evidence="4" id="KW-0413">Isomerase</keyword>
<evidence type="ECO:0000313" key="8">
    <source>
        <dbReference type="Proteomes" id="UP001595925"/>
    </source>
</evidence>
<dbReference type="AlphaFoldDB" id="A0ABD5QGG9"/>
<protein>
    <recommendedName>
        <fullName evidence="3">isochorismate synthase</fullName>
        <ecNumber evidence="3">5.4.4.2</ecNumber>
    </recommendedName>
    <alternativeName>
        <fullName evidence="5">Isochorismate mutase</fullName>
    </alternativeName>
</protein>
<evidence type="ECO:0000256" key="5">
    <source>
        <dbReference type="ARBA" id="ARBA00041564"/>
    </source>
</evidence>
<dbReference type="InterPro" id="IPR004561">
    <property type="entry name" value="IsoChor_synthase"/>
</dbReference>
<comment type="similarity">
    <text evidence="2">Belongs to the isochorismate synthase family.</text>
</comment>
<dbReference type="PANTHER" id="PTHR42839:SF2">
    <property type="entry name" value="ISOCHORISMATE SYNTHASE ENTC"/>
    <property type="match status" value="1"/>
</dbReference>
<dbReference type="GO" id="GO:0008909">
    <property type="term" value="F:isochorismate synthase activity"/>
    <property type="evidence" value="ECO:0007669"/>
    <property type="project" value="UniProtKB-EC"/>
</dbReference>
<proteinExistence type="inferred from homology"/>
<dbReference type="RefSeq" id="WP_224827423.1">
    <property type="nucleotide sequence ID" value="NZ_JAIVEF010000001.1"/>
</dbReference>
<evidence type="ECO:0000256" key="2">
    <source>
        <dbReference type="ARBA" id="ARBA00005297"/>
    </source>
</evidence>
<dbReference type="NCBIfam" id="TIGR00543">
    <property type="entry name" value="isochor_syn"/>
    <property type="match status" value="1"/>
</dbReference>
<dbReference type="Pfam" id="PF00425">
    <property type="entry name" value="Chorismate_bind"/>
    <property type="match status" value="1"/>
</dbReference>
<evidence type="ECO:0000313" key="7">
    <source>
        <dbReference type="EMBL" id="MFC4988694.1"/>
    </source>
</evidence>
<evidence type="ECO:0000256" key="4">
    <source>
        <dbReference type="ARBA" id="ARBA00023235"/>
    </source>
</evidence>
<dbReference type="EMBL" id="JBHSJG010000036">
    <property type="protein sequence ID" value="MFC4988694.1"/>
    <property type="molecule type" value="Genomic_DNA"/>
</dbReference>
<organism evidence="7 8">
    <name type="scientific">Saliphagus infecundisoli</name>
    <dbReference type="NCBI Taxonomy" id="1849069"/>
    <lineage>
        <taxon>Archaea</taxon>
        <taxon>Methanobacteriati</taxon>
        <taxon>Methanobacteriota</taxon>
        <taxon>Stenosarchaea group</taxon>
        <taxon>Halobacteria</taxon>
        <taxon>Halobacteriales</taxon>
        <taxon>Natrialbaceae</taxon>
        <taxon>Saliphagus</taxon>
    </lineage>
</organism>
<dbReference type="EC" id="5.4.4.2" evidence="3"/>
<dbReference type="InterPro" id="IPR005801">
    <property type="entry name" value="ADC_synthase"/>
</dbReference>
<reference evidence="7 8" key="1">
    <citation type="journal article" date="2019" name="Int. J. Syst. Evol. Microbiol.">
        <title>The Global Catalogue of Microorganisms (GCM) 10K type strain sequencing project: providing services to taxonomists for standard genome sequencing and annotation.</title>
        <authorList>
            <consortium name="The Broad Institute Genomics Platform"/>
            <consortium name="The Broad Institute Genome Sequencing Center for Infectious Disease"/>
            <person name="Wu L."/>
            <person name="Ma J."/>
        </authorList>
    </citation>
    <scope>NUCLEOTIDE SEQUENCE [LARGE SCALE GENOMIC DNA]</scope>
    <source>
        <strain evidence="7 8">CGMCC 1.15824</strain>
    </source>
</reference>
<feature type="domain" description="Chorismate-utilising enzyme C-terminal" evidence="6">
    <location>
        <begin position="179"/>
        <end position="433"/>
    </location>
</feature>
<accession>A0ABD5QGG9</accession>
<name>A0ABD5QGG9_9EURY</name>
<comment type="caution">
    <text evidence="7">The sequence shown here is derived from an EMBL/GenBank/DDBJ whole genome shotgun (WGS) entry which is preliminary data.</text>
</comment>
<evidence type="ECO:0000256" key="3">
    <source>
        <dbReference type="ARBA" id="ARBA00012824"/>
    </source>
</evidence>
<sequence length="443" mass="47712">MNRSSGDVAGETIAADPVGRSRELGDVSFGAVADVGEGAHVQWAAPDGLELLGRGVAAAFTAAGGNRIEDVRSAAAAFFDRLDHDGPPESRSRALGGLAFHADHGPTPPWTGFPAASFLVPRIQLTRTDRGTWLTAVGDGERAATDLLAEWEERLERLATMRPSGTKPGVERSRRPTSRSAWRERVEHALARIADGDLEKVVLAQTLAVELGEGIDVAATVERLRRKYPGCYRFLIDPDAGGRTFFGAPPERLVSMRGDRIETEALAGSVARGESPEEDEELADRMREDEKLEREHEVVVRAIQAQLSPIAADVSVGERTVRRLATIQHLRTPITARAGAADHVLDVVGALHPTPAVGGLPPDPAIETIRAVEGFDRGWYAAPIGWFDAEGDGEFAVGIRSGVASEREVTLFAGNGIVADSDPDEEWAEIQLKFRPVLDELER</sequence>
<dbReference type="Proteomes" id="UP001595925">
    <property type="component" value="Unassembled WGS sequence"/>
</dbReference>